<protein>
    <recommendedName>
        <fullName evidence="2">Nucleoid-associated protein ISF26_20315</fullName>
    </recommendedName>
</protein>
<keyword evidence="3" id="KW-0175">Coiled coil</keyword>
<dbReference type="InterPro" id="IPR036894">
    <property type="entry name" value="YbaB-like_sf"/>
</dbReference>
<gene>
    <name evidence="4" type="ORF">ISF26_20315</name>
</gene>
<dbReference type="RefSeq" id="WP_230841136.1">
    <property type="nucleotide sequence ID" value="NZ_CP063845.1"/>
</dbReference>
<dbReference type="PIRSF" id="PIRSF004555">
    <property type="entry name" value="UCP004555"/>
    <property type="match status" value="1"/>
</dbReference>
<dbReference type="PANTHER" id="PTHR33449:SF1">
    <property type="entry name" value="NUCLEOID-ASSOCIATED PROTEIN YBAB"/>
    <property type="match status" value="1"/>
</dbReference>
<sequence length="111" mass="11823">MSKGFGPMGQFQEALKRVKQIQEGSAKLQDELAALSIEGVAGGGLVKVTLSGNQEPTSVTIDPQLLSESKEVVEDLLLTAYKDAYTKSAETMKAKMQELTGGMEFPPGLGF</sequence>
<dbReference type="NCBIfam" id="TIGR00103">
    <property type="entry name" value="DNA_YbaB_EbfC"/>
    <property type="match status" value="1"/>
</dbReference>
<reference evidence="4 5" key="1">
    <citation type="journal article" date="2021" name="Genome Biol. Evol.">
        <title>Complete Genome Sequencing of a Novel Gloeobacter Species from a Waterfall Cave in Mexico.</title>
        <authorList>
            <person name="Saw J.H."/>
            <person name="Cardona T."/>
            <person name="Montejano G."/>
        </authorList>
    </citation>
    <scope>NUCLEOTIDE SEQUENCE [LARGE SCALE GENOMIC DNA]</scope>
    <source>
        <strain evidence="4">MG652769</strain>
    </source>
</reference>
<proteinExistence type="inferred from homology"/>
<keyword evidence="1 2" id="KW-0238">DNA-binding</keyword>
<dbReference type="EMBL" id="CP063845">
    <property type="protein sequence ID" value="UFP94081.1"/>
    <property type="molecule type" value="Genomic_DNA"/>
</dbReference>
<evidence type="ECO:0000313" key="5">
    <source>
        <dbReference type="Proteomes" id="UP001054846"/>
    </source>
</evidence>
<dbReference type="Proteomes" id="UP001054846">
    <property type="component" value="Chromosome"/>
</dbReference>
<evidence type="ECO:0000256" key="3">
    <source>
        <dbReference type="SAM" id="Coils"/>
    </source>
</evidence>
<comment type="function">
    <text evidence="2">Binds to DNA and alters its conformation. May be involved in regulation of gene expression, nucleoid organization and DNA protection.</text>
</comment>
<dbReference type="HAMAP" id="MF_00274">
    <property type="entry name" value="DNA_YbaB_EbfC"/>
    <property type="match status" value="1"/>
</dbReference>
<comment type="subcellular location">
    <subcellularLocation>
        <location evidence="2">Cytoplasm</location>
        <location evidence="2">Nucleoid</location>
    </subcellularLocation>
</comment>
<evidence type="ECO:0000313" key="4">
    <source>
        <dbReference type="EMBL" id="UFP94081.1"/>
    </source>
</evidence>
<dbReference type="PANTHER" id="PTHR33449">
    <property type="entry name" value="NUCLEOID-ASSOCIATED PROTEIN YBAB"/>
    <property type="match status" value="1"/>
</dbReference>
<organism evidence="4 5">
    <name type="scientific">Gloeobacter morelensis MG652769</name>
    <dbReference type="NCBI Taxonomy" id="2781736"/>
    <lineage>
        <taxon>Bacteria</taxon>
        <taxon>Bacillati</taxon>
        <taxon>Cyanobacteriota</taxon>
        <taxon>Cyanophyceae</taxon>
        <taxon>Gloeobacterales</taxon>
        <taxon>Gloeobacteraceae</taxon>
        <taxon>Gloeobacter</taxon>
        <taxon>Gloeobacter morelensis</taxon>
    </lineage>
</organism>
<accession>A0ABY3PK81</accession>
<comment type="similarity">
    <text evidence="2">Belongs to the YbaB/EbfC family.</text>
</comment>
<comment type="subunit">
    <text evidence="2">Homodimer.</text>
</comment>
<keyword evidence="2" id="KW-0963">Cytoplasm</keyword>
<dbReference type="InterPro" id="IPR004401">
    <property type="entry name" value="YbaB/EbfC"/>
</dbReference>
<keyword evidence="5" id="KW-1185">Reference proteome</keyword>
<dbReference type="Pfam" id="PF02575">
    <property type="entry name" value="YbaB_DNA_bd"/>
    <property type="match status" value="1"/>
</dbReference>
<dbReference type="SUPFAM" id="SSF82607">
    <property type="entry name" value="YbaB-like"/>
    <property type="match status" value="1"/>
</dbReference>
<feature type="coiled-coil region" evidence="3">
    <location>
        <begin position="11"/>
        <end position="38"/>
    </location>
</feature>
<evidence type="ECO:0000256" key="1">
    <source>
        <dbReference type="ARBA" id="ARBA00023125"/>
    </source>
</evidence>
<dbReference type="Gene3D" id="3.30.1310.10">
    <property type="entry name" value="Nucleoid-associated protein YbaB-like domain"/>
    <property type="match status" value="1"/>
</dbReference>
<evidence type="ECO:0000256" key="2">
    <source>
        <dbReference type="HAMAP-Rule" id="MF_00274"/>
    </source>
</evidence>
<name>A0ABY3PK81_9CYAN</name>